<dbReference type="PANTHER" id="PTHR34611">
    <property type="match status" value="1"/>
</dbReference>
<dbReference type="Proteomes" id="UP000236724">
    <property type="component" value="Unassembled WGS sequence"/>
</dbReference>
<dbReference type="InterPro" id="IPR006842">
    <property type="entry name" value="Transposase_31"/>
</dbReference>
<dbReference type="RefSeq" id="WP_286019074.1">
    <property type="nucleotide sequence ID" value="NZ_FMSV02000171.1"/>
</dbReference>
<keyword evidence="3" id="KW-1185">Reference proteome</keyword>
<organism evidence="2 3">
    <name type="scientific">Candidatus Venteria ishoeyi</name>
    <dbReference type="NCBI Taxonomy" id="1899563"/>
    <lineage>
        <taxon>Bacteria</taxon>
        <taxon>Pseudomonadati</taxon>
        <taxon>Pseudomonadota</taxon>
        <taxon>Gammaproteobacteria</taxon>
        <taxon>Thiotrichales</taxon>
        <taxon>Thiotrichaceae</taxon>
        <taxon>Venteria</taxon>
    </lineage>
</organism>
<name>A0A1H6F8B0_9GAMM</name>
<evidence type="ECO:0000259" key="1">
    <source>
        <dbReference type="Pfam" id="PF04754"/>
    </source>
</evidence>
<evidence type="ECO:0000313" key="3">
    <source>
        <dbReference type="Proteomes" id="UP000236724"/>
    </source>
</evidence>
<dbReference type="PANTHER" id="PTHR34611:SF2">
    <property type="entry name" value="INACTIVE RECOMBINATION-PROMOTING NUCLEASE-LIKE PROTEIN RPNE-RELATED"/>
    <property type="match status" value="1"/>
</dbReference>
<feature type="domain" description="Transposase (putative) YhgA-like" evidence="1">
    <location>
        <begin position="5"/>
        <end position="204"/>
    </location>
</feature>
<evidence type="ECO:0000313" key="2">
    <source>
        <dbReference type="EMBL" id="SEH05205.1"/>
    </source>
</evidence>
<dbReference type="Pfam" id="PF04754">
    <property type="entry name" value="Transposase_31"/>
    <property type="match status" value="1"/>
</dbReference>
<reference evidence="2 3" key="1">
    <citation type="submission" date="2016-10" db="EMBL/GenBank/DDBJ databases">
        <authorList>
            <person name="de Groot N.N."/>
        </authorList>
    </citation>
    <scope>NUCLEOTIDE SEQUENCE [LARGE SCALE GENOMIC DNA]</scope>
    <source>
        <strain evidence="2">MBHS1</strain>
    </source>
</reference>
<dbReference type="EMBL" id="FMSV02000171">
    <property type="protein sequence ID" value="SEH05205.1"/>
    <property type="molecule type" value="Genomic_DNA"/>
</dbReference>
<dbReference type="AlphaFoldDB" id="A0A1H6F8B0"/>
<sequence>MPKYQHDASYKNLFSHPQMVQDLLQGFVHEQWVEQVDFTTLEKCNNSYITDDLRDRESDIVWKVKWGERSLYIYLLIEFQSTIDYYMPLRINGYVNLFYQDLVKTRQIKRSEKLPAVFPVVLYNGKPRWNASCDISELIESIPGLEKYQPQMHYFLIDEGLYDEGQLKHLRNLVAALFRLEKSRNRTDIQQVLDSLIGWLQGADSEINTSQKELQRAFVLWLQQVLLPRQLPDIKIPEMSELQEMRTMLAETVQGWYEEAQEKGLEEGLEKGIEKGLEKGLEEGLEKGDFRR</sequence>
<accession>A0A1H6F8B0</accession>
<gene>
    <name evidence="2" type="ORF">MBHS_01058</name>
</gene>
<protein>
    <recommendedName>
        <fullName evidence="1">Transposase (putative) YhgA-like domain-containing protein</fullName>
    </recommendedName>
</protein>
<proteinExistence type="predicted"/>
<dbReference type="InterPro" id="IPR051699">
    <property type="entry name" value="Rpn/YhgA-like_nuclease"/>
</dbReference>